<keyword evidence="7" id="KW-0931">ER-Golgi transport</keyword>
<evidence type="ECO:0000256" key="4">
    <source>
        <dbReference type="ARBA" id="ARBA00022448"/>
    </source>
</evidence>
<evidence type="ECO:0000313" key="13">
    <source>
        <dbReference type="Proteomes" id="UP001153365"/>
    </source>
</evidence>
<evidence type="ECO:0000256" key="10">
    <source>
        <dbReference type="ARBA" id="ARBA00023134"/>
    </source>
</evidence>
<evidence type="ECO:0000313" key="12">
    <source>
        <dbReference type="EMBL" id="CAH7665745.1"/>
    </source>
</evidence>
<comment type="similarity">
    <text evidence="3">Belongs to the small GTPase superfamily. SAR1 family.</text>
</comment>
<dbReference type="InterPro" id="IPR027417">
    <property type="entry name" value="P-loop_NTPase"/>
</dbReference>
<dbReference type="PRINTS" id="PR00328">
    <property type="entry name" value="SAR1GTPBP"/>
</dbReference>
<sequence>EYLPGVNGIVFLVDYQDLERFPESKAELDALLSIEELLKVPFLILGNRINATGVVSKEDLRHTPGLYQTTGKGKVPLTDIRLIEIFMCSIIMRQGYGDGFLKD</sequence>
<feature type="non-terminal residue" evidence="12">
    <location>
        <position position="1"/>
    </location>
</feature>
<evidence type="ECO:0000256" key="5">
    <source>
        <dbReference type="ARBA" id="ARBA00022741"/>
    </source>
</evidence>
<dbReference type="Proteomes" id="UP001153365">
    <property type="component" value="Unassembled WGS sequence"/>
</dbReference>
<keyword evidence="10" id="KW-0342">GTP-binding</keyword>
<keyword evidence="5 11" id="KW-0547">Nucleotide-binding</keyword>
<keyword evidence="13" id="KW-1185">Reference proteome</keyword>
<dbReference type="GO" id="GO:0005794">
    <property type="term" value="C:Golgi apparatus"/>
    <property type="evidence" value="ECO:0007669"/>
    <property type="project" value="UniProtKB-SubCell"/>
</dbReference>
<dbReference type="Pfam" id="PF00025">
    <property type="entry name" value="Arf"/>
    <property type="match status" value="1"/>
</dbReference>
<dbReference type="EMBL" id="CALTRL010000005">
    <property type="protein sequence ID" value="CAH7665745.1"/>
    <property type="molecule type" value="Genomic_DNA"/>
</dbReference>
<dbReference type="SMART" id="SM00178">
    <property type="entry name" value="SAR"/>
    <property type="match status" value="1"/>
</dbReference>
<evidence type="ECO:0000256" key="8">
    <source>
        <dbReference type="ARBA" id="ARBA00022927"/>
    </source>
</evidence>
<dbReference type="SUPFAM" id="SSF52540">
    <property type="entry name" value="P-loop containing nucleoside triphosphate hydrolases"/>
    <property type="match status" value="1"/>
</dbReference>
<dbReference type="GO" id="GO:0006886">
    <property type="term" value="P:intracellular protein transport"/>
    <property type="evidence" value="ECO:0007669"/>
    <property type="project" value="InterPro"/>
</dbReference>
<dbReference type="GO" id="GO:0005525">
    <property type="term" value="F:GTP binding"/>
    <property type="evidence" value="ECO:0007669"/>
    <property type="project" value="UniProtKB-KW"/>
</dbReference>
<evidence type="ECO:0000256" key="7">
    <source>
        <dbReference type="ARBA" id="ARBA00022892"/>
    </source>
</evidence>
<dbReference type="GO" id="GO:0003924">
    <property type="term" value="F:GTPase activity"/>
    <property type="evidence" value="ECO:0007669"/>
    <property type="project" value="InterPro"/>
</dbReference>
<evidence type="ECO:0000256" key="3">
    <source>
        <dbReference type="ARBA" id="ARBA00007507"/>
    </source>
</evidence>
<keyword evidence="4" id="KW-0813">Transport</keyword>
<comment type="subcellular location">
    <subcellularLocation>
        <location evidence="1">Endoplasmic reticulum</location>
    </subcellularLocation>
    <subcellularLocation>
        <location evidence="2">Golgi apparatus</location>
    </subcellularLocation>
</comment>
<feature type="binding site" evidence="11">
    <location>
        <position position="47"/>
    </location>
    <ligand>
        <name>GTP</name>
        <dbReference type="ChEBI" id="CHEBI:37565"/>
    </ligand>
</feature>
<dbReference type="InterPro" id="IPR006689">
    <property type="entry name" value="Small_GTPase_ARF/SAR"/>
</dbReference>
<dbReference type="GO" id="GO:0016192">
    <property type="term" value="P:vesicle-mediated transport"/>
    <property type="evidence" value="ECO:0007669"/>
    <property type="project" value="UniProtKB-KW"/>
</dbReference>
<dbReference type="Gene3D" id="3.40.50.300">
    <property type="entry name" value="P-loop containing nucleotide triphosphate hydrolases"/>
    <property type="match status" value="1"/>
</dbReference>
<keyword evidence="9" id="KW-0333">Golgi apparatus</keyword>
<keyword evidence="6" id="KW-0256">Endoplasmic reticulum</keyword>
<dbReference type="PROSITE" id="PS51422">
    <property type="entry name" value="SAR1"/>
    <property type="match status" value="1"/>
</dbReference>
<evidence type="ECO:0000256" key="1">
    <source>
        <dbReference type="ARBA" id="ARBA00004240"/>
    </source>
</evidence>
<dbReference type="InterPro" id="IPR006687">
    <property type="entry name" value="Small_GTPase_SAR1"/>
</dbReference>
<evidence type="ECO:0000256" key="9">
    <source>
        <dbReference type="ARBA" id="ARBA00023034"/>
    </source>
</evidence>
<evidence type="ECO:0000256" key="2">
    <source>
        <dbReference type="ARBA" id="ARBA00004555"/>
    </source>
</evidence>
<organism evidence="12 13">
    <name type="scientific">Phakopsora pachyrhizi</name>
    <name type="common">Asian soybean rust disease fungus</name>
    <dbReference type="NCBI Taxonomy" id="170000"/>
    <lineage>
        <taxon>Eukaryota</taxon>
        <taxon>Fungi</taxon>
        <taxon>Dikarya</taxon>
        <taxon>Basidiomycota</taxon>
        <taxon>Pucciniomycotina</taxon>
        <taxon>Pucciniomycetes</taxon>
        <taxon>Pucciniales</taxon>
        <taxon>Phakopsoraceae</taxon>
        <taxon>Phakopsora</taxon>
    </lineage>
</organism>
<dbReference type="AlphaFoldDB" id="A0AAV0ACL7"/>
<keyword evidence="8" id="KW-0653">Protein transport</keyword>
<accession>A0AAV0ACL7</accession>
<dbReference type="GO" id="GO:0005783">
    <property type="term" value="C:endoplasmic reticulum"/>
    <property type="evidence" value="ECO:0007669"/>
    <property type="project" value="UniProtKB-SubCell"/>
</dbReference>
<name>A0AAV0ACL7_PHAPC</name>
<protein>
    <submittedName>
        <fullName evidence="12">ADP-ribosylation factor family-domain-containing protein</fullName>
    </submittedName>
</protein>
<feature type="binding site" evidence="11">
    <location>
        <position position="90"/>
    </location>
    <ligand>
        <name>GTP</name>
        <dbReference type="ChEBI" id="CHEBI:37565"/>
    </ligand>
</feature>
<feature type="binding site" evidence="11">
    <location>
        <position position="91"/>
    </location>
    <ligand>
        <name>GTP</name>
        <dbReference type="ChEBI" id="CHEBI:37565"/>
    </ligand>
</feature>
<evidence type="ECO:0000256" key="6">
    <source>
        <dbReference type="ARBA" id="ARBA00022824"/>
    </source>
</evidence>
<gene>
    <name evidence="12" type="ORF">PPACK8108_LOCUS30</name>
</gene>
<reference evidence="12" key="1">
    <citation type="submission" date="2022-06" db="EMBL/GenBank/DDBJ databases">
        <authorList>
            <consortium name="SYNGENTA / RWTH Aachen University"/>
        </authorList>
    </citation>
    <scope>NUCLEOTIDE SEQUENCE</scope>
</reference>
<comment type="caution">
    <text evidence="12">The sequence shown here is derived from an EMBL/GenBank/DDBJ whole genome shotgun (WGS) entry which is preliminary data.</text>
</comment>
<dbReference type="PANTHER" id="PTHR45684">
    <property type="entry name" value="RE74312P"/>
    <property type="match status" value="1"/>
</dbReference>
<proteinExistence type="inferred from homology"/>
<evidence type="ECO:0000256" key="11">
    <source>
        <dbReference type="PIRSR" id="PIRSR606687-2"/>
    </source>
</evidence>